<dbReference type="GO" id="GO:0043023">
    <property type="term" value="F:ribosomal large subunit binding"/>
    <property type="evidence" value="ECO:0007669"/>
    <property type="project" value="TreeGrafter"/>
</dbReference>
<dbReference type="AlphaFoldDB" id="A0A445IJK6"/>
<keyword evidence="4" id="KW-1133">Transmembrane helix</keyword>
<comment type="caution">
    <text evidence="7">The sequence shown here is derived from an EMBL/GenBank/DDBJ whole genome shotgun (WGS) entry which is preliminary data.</text>
</comment>
<dbReference type="GO" id="GO:1990116">
    <property type="term" value="P:ribosome-associated ubiquitin-dependent protein catabolic process"/>
    <property type="evidence" value="ECO:0007669"/>
    <property type="project" value="TreeGrafter"/>
</dbReference>
<feature type="compositionally biased region" description="Polar residues" evidence="3">
    <location>
        <begin position="651"/>
        <end position="662"/>
    </location>
</feature>
<dbReference type="InterPro" id="IPR051608">
    <property type="entry name" value="RQC_Subunit_NEMF"/>
</dbReference>
<evidence type="ECO:0000256" key="2">
    <source>
        <dbReference type="ARBA" id="ARBA00022840"/>
    </source>
</evidence>
<keyword evidence="1" id="KW-0547">Nucleotide-binding</keyword>
<reference evidence="7 8" key="1">
    <citation type="submission" date="2018-09" db="EMBL/GenBank/DDBJ databases">
        <title>A high-quality reference genome of wild soybean provides a powerful tool to mine soybean genomes.</title>
        <authorList>
            <person name="Xie M."/>
            <person name="Chung C.Y.L."/>
            <person name="Li M.-W."/>
            <person name="Wong F.-L."/>
            <person name="Chan T.-F."/>
            <person name="Lam H.-M."/>
        </authorList>
    </citation>
    <scope>NUCLEOTIDE SEQUENCE [LARGE SCALE GENOMIC DNA]</scope>
    <source>
        <strain evidence="8">cv. W05</strain>
        <tissue evidence="7">Hypocotyl of etiolated seedlings</tissue>
    </source>
</reference>
<gene>
    <name evidence="7" type="ORF">D0Y65_026346</name>
</gene>
<feature type="compositionally biased region" description="Pro residues" evidence="3">
    <location>
        <begin position="664"/>
        <end position="691"/>
    </location>
</feature>
<dbReference type="InterPro" id="IPR027417">
    <property type="entry name" value="P-loop_NTPase"/>
</dbReference>
<dbReference type="GO" id="GO:0005524">
    <property type="term" value="F:ATP binding"/>
    <property type="evidence" value="ECO:0007669"/>
    <property type="project" value="UniProtKB-KW"/>
</dbReference>
<accession>A0A445IJK6</accession>
<feature type="transmembrane region" description="Helical" evidence="4">
    <location>
        <begin position="830"/>
        <end position="857"/>
    </location>
</feature>
<dbReference type="Gene3D" id="3.40.50.300">
    <property type="entry name" value="P-loop containing nucleotide triphosphate hydrolases"/>
    <property type="match status" value="1"/>
</dbReference>
<keyword evidence="8" id="KW-1185">Reference proteome</keyword>
<dbReference type="Pfam" id="PF05127">
    <property type="entry name" value="NAT10_TcmA_helicase"/>
    <property type="match status" value="1"/>
</dbReference>
<dbReference type="InterPro" id="IPR008532">
    <property type="entry name" value="NFACT_RNA-bd"/>
</dbReference>
<feature type="region of interest" description="Disordered" evidence="3">
    <location>
        <begin position="157"/>
        <end position="190"/>
    </location>
</feature>
<keyword evidence="4" id="KW-0812">Transmembrane</keyword>
<keyword evidence="4" id="KW-0472">Membrane</keyword>
<dbReference type="GO" id="GO:0072344">
    <property type="term" value="P:rescue of stalled ribosome"/>
    <property type="evidence" value="ECO:0007669"/>
    <property type="project" value="TreeGrafter"/>
</dbReference>
<feature type="region of interest" description="Disordered" evidence="3">
    <location>
        <begin position="633"/>
        <end position="692"/>
    </location>
</feature>
<evidence type="ECO:0000256" key="1">
    <source>
        <dbReference type="ARBA" id="ARBA00022741"/>
    </source>
</evidence>
<dbReference type="Pfam" id="PF05670">
    <property type="entry name" value="NFACT-R_1"/>
    <property type="match status" value="1"/>
</dbReference>
<sequence>MSITISKFNVTTHAEELTTTFNIKGILENPNLAYSGMCTLTLFAASLPALKLAECSVPKQPPVLEIFNNLAKSFTSKDSQGMYAPLFSLNNQVDISSIVHYPLIPKVNKSGLDAEDTKQSTADMTTFLKIAEASFKTKTMDKEMNKMKAEVAKTKESELALARDRKKRKAADKEKKVVEDSTVESSEAPQPLSRLRSIKFEQEDGQHGDNKRLISVCTDQIRKLVNHLGRSFFLSCLFHLQVHAHFDSEADFVLTRRRCILLDGKSSTTLKIVLGEGLGYGHALSEHILLDAGLISSTKVPKDRMWDDVTIQPLVQAIVRFEDWMQDLISSELVPKGYILIHNKNLGKDSSISQLGSVSQVFYFCTVLVSRDYTKFETFDAALDEFYGKIESQRSEQQQKAKENSASQKLNKIRQDQDDLARMVKEEKKAGNPVTSLIDKLHLDRNCMTLLLSNNLHEMNDDEKTLPVDKVEVDLALLAHANARRWYEQKKKQESKQEKTIIAHEKAFKAAERKTRLQLNQKKTVASISHMRKVYWFEKFIWIISSENYLVISGRDAQQNEMIVKRYMSKGDLYIHVDLHGASSTVIKNHKPAQPIPPLECRSAIARPGIRKLLLVPGGFILIRTKETLLNGGNKRETRSNCECGAKPRPSTASSLWPTASTDGPPPSPPSDPSLPPPPLWLPPPPAPLPPTAEAVKSKLRQLENPDPRFLKHESLQPTLSSHTRIFSSPETHMTMLPNGLRIATESTLSARTATVGVWNRCRGNIPGGARRSTQEVEVGRIMHKRTFGSKLVFYDLHSGGFKGSLEIFFLGACDSEFDYGNLPKGFTEAAYLCHVVVTFLDAILCKTLCGTLALLVGRGCGKSAALGLSIVGAIVVGYSNIFVTAPNPDNLKTLFEFILKGFEALHYKLLFVYAVRDNIIDPVKDEISGWTVARGIHTHRNPHSHTCLSHMPIVVKTK</sequence>
<name>A0A445IJK6_GLYSO</name>
<organism evidence="7 8">
    <name type="scientific">Glycine soja</name>
    <name type="common">Wild soybean</name>
    <dbReference type="NCBI Taxonomy" id="3848"/>
    <lineage>
        <taxon>Eukaryota</taxon>
        <taxon>Viridiplantae</taxon>
        <taxon>Streptophyta</taxon>
        <taxon>Embryophyta</taxon>
        <taxon>Tracheophyta</taxon>
        <taxon>Spermatophyta</taxon>
        <taxon>Magnoliopsida</taxon>
        <taxon>eudicotyledons</taxon>
        <taxon>Gunneridae</taxon>
        <taxon>Pentapetalae</taxon>
        <taxon>rosids</taxon>
        <taxon>fabids</taxon>
        <taxon>Fabales</taxon>
        <taxon>Fabaceae</taxon>
        <taxon>Papilionoideae</taxon>
        <taxon>50 kb inversion clade</taxon>
        <taxon>NPAAA clade</taxon>
        <taxon>indigoferoid/millettioid clade</taxon>
        <taxon>Phaseoleae</taxon>
        <taxon>Glycine</taxon>
        <taxon>Glycine subgen. Soja</taxon>
    </lineage>
</organism>
<feature type="transmembrane region" description="Helical" evidence="4">
    <location>
        <begin position="864"/>
        <end position="884"/>
    </location>
</feature>
<feature type="domain" description="TcmA/NAT10 helicase" evidence="5">
    <location>
        <begin position="857"/>
        <end position="910"/>
    </location>
</feature>
<evidence type="ECO:0000259" key="6">
    <source>
        <dbReference type="Pfam" id="PF05670"/>
    </source>
</evidence>
<evidence type="ECO:0000259" key="5">
    <source>
        <dbReference type="Pfam" id="PF05127"/>
    </source>
</evidence>
<protein>
    <submittedName>
        <fullName evidence="7">Nuclear export mediator factor Nemf</fullName>
    </submittedName>
</protein>
<dbReference type="InterPro" id="IPR007807">
    <property type="entry name" value="TcmA/NAT10_helicase"/>
</dbReference>
<evidence type="ECO:0000256" key="3">
    <source>
        <dbReference type="SAM" id="MobiDB-lite"/>
    </source>
</evidence>
<keyword evidence="2" id="KW-0067">ATP-binding</keyword>
<evidence type="ECO:0000313" key="7">
    <source>
        <dbReference type="EMBL" id="RZB86238.1"/>
    </source>
</evidence>
<dbReference type="PANTHER" id="PTHR15239">
    <property type="entry name" value="NUCLEAR EXPORT MEDIATOR FACTOR NEMF"/>
    <property type="match status" value="1"/>
</dbReference>
<dbReference type="Proteomes" id="UP000289340">
    <property type="component" value="Chromosome 10"/>
</dbReference>
<feature type="domain" description="NFACT RNA-binding" evidence="6">
    <location>
        <begin position="539"/>
        <end position="598"/>
    </location>
</feature>
<evidence type="ECO:0000256" key="4">
    <source>
        <dbReference type="SAM" id="Phobius"/>
    </source>
</evidence>
<dbReference type="PANTHER" id="PTHR15239:SF6">
    <property type="entry name" value="RIBOSOME QUALITY CONTROL COMPLEX SUBUNIT NEMF"/>
    <property type="match status" value="1"/>
</dbReference>
<proteinExistence type="predicted"/>
<dbReference type="GO" id="GO:1990112">
    <property type="term" value="C:RQC complex"/>
    <property type="evidence" value="ECO:0007669"/>
    <property type="project" value="TreeGrafter"/>
</dbReference>
<dbReference type="EMBL" id="QZWG01000010">
    <property type="protein sequence ID" value="RZB86238.1"/>
    <property type="molecule type" value="Genomic_DNA"/>
</dbReference>
<evidence type="ECO:0000313" key="8">
    <source>
        <dbReference type="Proteomes" id="UP000289340"/>
    </source>
</evidence>
<dbReference type="GO" id="GO:0000049">
    <property type="term" value="F:tRNA binding"/>
    <property type="evidence" value="ECO:0007669"/>
    <property type="project" value="TreeGrafter"/>
</dbReference>